<dbReference type="Gene3D" id="3.40.50.300">
    <property type="entry name" value="P-loop containing nucleotide triphosphate hydrolases"/>
    <property type="match status" value="1"/>
</dbReference>
<sequence>MSTIEIPALSLVVLVGASGSGKSTFARTHFRGTEVISSDFCRGLVADDENDQAATKDAFAVLHFIAATRLAAGRLTVIDATNVQPEARRELIALAREHDVLPVAIVLDPPERVCVERNEQRADRQFGAKVVVRQRSQLRRGLKSLKREGFRGVHVLSTVEQIDAVRIERTKLFNDLTDQTGPFDVIGDIHGCRAELEQLLTDLGYTLVRDAQGRAVDARYDEGARRVVFVGDLVDRGPDTPGVLRLAMGMVASGNAFCVPGNHEDKLLRALRGKNVKLSHGLEESLEQLAAEPAEFRAQVESFIDGLISHYVFDGGKLVVSHAGLVERMHGRASGRVRSFCLYGETTGETDEFGLPVRYPWAQDYRGRAMVVYGHTPTPEPEWINNTICLDTGCVFGGSLTALRYPERELVSVQAAEQYYAPAKPLHVASAPAREPDVLDITDVTGRRVIETATHGRLSVRAEQAGAALEVMSRFAIDPRFLLYLPPTMSPVATSPEPGLLEHPRQAFEAYQAQGVTELVCEEKHMGSRAVVLLTRDDDVGELRFGLAGRGAVHTRTGRSFFGPDLTDELLLRLREVAAAAGLFDELDTSWLLLDAELLPWSAKAGDLLRNQYAAVGAAARSSLPVATSALDSALAAGLDVGDLLDRTKRRTANAARFSDAYRRYCWPTDGLDGVRVAPFQVLASEGATYHDRPHAWHLGIADRLVAAGPSLITQTRRLFVDADSWQQGISWWEELTGAGGEGMVVKPAANLVRTAKGLAQPGLKVRGQEYLRIIYGPDYTDPENFDRLRHRNLGHKRSLALREYALGLESLERAARGEPLWRVHECVFAVLALESEPVDPRL</sequence>
<dbReference type="HOGENOM" id="CLU_016728_0_0_11"/>
<dbReference type="RefSeq" id="WP_012920273.1">
    <property type="nucleotide sequence ID" value="NC_013729.1"/>
</dbReference>
<evidence type="ECO:0000313" key="4">
    <source>
        <dbReference type="Proteomes" id="UP000007967"/>
    </source>
</evidence>
<reference evidence="3 4" key="2">
    <citation type="journal article" date="2010" name="Stand. Genomic Sci.">
        <title>Complete genome sequence of Kribbella flavida type strain (IFO 14399).</title>
        <authorList>
            <person name="Pukall R."/>
            <person name="Lapidus A."/>
            <person name="Glavina Del Rio T."/>
            <person name="Copeland A."/>
            <person name="Tice H."/>
            <person name="Cheng J.-F."/>
            <person name="Lucas S."/>
            <person name="Chen F."/>
            <person name="Nolan M."/>
            <person name="LaButti K."/>
            <person name="Pati A."/>
            <person name="Ivanova N."/>
            <person name="Mavrommatis K."/>
            <person name="Mikhailova N."/>
            <person name="Pitluck S."/>
            <person name="Bruce D."/>
            <person name="Goodwin L."/>
            <person name="Land M."/>
            <person name="Hauser L."/>
            <person name="Chang Y.-J."/>
            <person name="Jeffries C.D."/>
            <person name="Chen A."/>
            <person name="Palaniappan K."/>
            <person name="Chain P."/>
            <person name="Rohde M."/>
            <person name="Goeker M."/>
            <person name="Bristow J."/>
            <person name="Eisen J.A."/>
            <person name="Markowitz V."/>
            <person name="Hugenholtz P."/>
            <person name="Kyrpides N.C."/>
            <person name="Klenk H.-P."/>
            <person name="Brettin T."/>
        </authorList>
    </citation>
    <scope>NUCLEOTIDE SEQUENCE [LARGE SCALE GENOMIC DNA]</scope>
    <source>
        <strain evidence="4">DSM 17836 / JCM 10339 / NBRC 14399</strain>
    </source>
</reference>
<dbReference type="Pfam" id="PF16542">
    <property type="entry name" value="PNKP_ligase"/>
    <property type="match status" value="1"/>
</dbReference>
<dbReference type="EMBL" id="CP001736">
    <property type="protein sequence ID" value="ADB31717.1"/>
    <property type="molecule type" value="Genomic_DNA"/>
</dbReference>
<dbReference type="InterPro" id="IPR027417">
    <property type="entry name" value="P-loop_NTPase"/>
</dbReference>
<dbReference type="GO" id="GO:0005737">
    <property type="term" value="C:cytoplasm"/>
    <property type="evidence" value="ECO:0007669"/>
    <property type="project" value="TreeGrafter"/>
</dbReference>
<dbReference type="SUPFAM" id="SSF56300">
    <property type="entry name" value="Metallo-dependent phosphatases"/>
    <property type="match status" value="1"/>
</dbReference>
<evidence type="ECO:0000259" key="2">
    <source>
        <dbReference type="Pfam" id="PF16542"/>
    </source>
</evidence>
<reference evidence="4" key="1">
    <citation type="submission" date="2009-09" db="EMBL/GenBank/DDBJ databases">
        <title>The complete genome of Kribbella flavida DSM 17836.</title>
        <authorList>
            <consortium name="US DOE Joint Genome Institute (JGI-PGF)"/>
            <person name="Lucas S."/>
            <person name="Copeland A."/>
            <person name="Lapidus A."/>
            <person name="Glavina del Rio T."/>
            <person name="Dalin E."/>
            <person name="Tice H."/>
            <person name="Bruce D."/>
            <person name="Goodwin L."/>
            <person name="Pitluck S."/>
            <person name="Kyrpides N."/>
            <person name="Mavromatis K."/>
            <person name="Ivanova N."/>
            <person name="Saunders E."/>
            <person name="Brettin T."/>
            <person name="Detter J.C."/>
            <person name="Han C."/>
            <person name="Larimer F."/>
            <person name="Land M."/>
            <person name="Hauser L."/>
            <person name="Markowitz V."/>
            <person name="Cheng J.-F."/>
            <person name="Hugenholtz P."/>
            <person name="Woyke T."/>
            <person name="Wu D."/>
            <person name="Pukall R."/>
            <person name="Klenk H.-P."/>
            <person name="Eisen J.A."/>
        </authorList>
    </citation>
    <scope>NUCLEOTIDE SEQUENCE [LARGE SCALE GENOMIC DNA]</scope>
    <source>
        <strain evidence="4">DSM 17836 / JCM 10339 / NBRC 14399</strain>
    </source>
</reference>
<dbReference type="InterPro" id="IPR004843">
    <property type="entry name" value="Calcineurin-like_PHP"/>
</dbReference>
<dbReference type="InterPro" id="IPR029052">
    <property type="entry name" value="Metallo-depent_PP-like"/>
</dbReference>
<keyword evidence="4" id="KW-1185">Reference proteome</keyword>
<dbReference type="KEGG" id="kfl:Kfla_2650"/>
<dbReference type="NCBIfam" id="TIGR04075">
    <property type="entry name" value="bacter_Pnkp"/>
    <property type="match status" value="1"/>
</dbReference>
<dbReference type="eggNOG" id="COG0639">
    <property type="taxonomic scope" value="Bacteria"/>
</dbReference>
<protein>
    <submittedName>
        <fullName evidence="3">Metallophosphoesterase</fullName>
    </submittedName>
</protein>
<proteinExistence type="predicted"/>
<feature type="domain" description="Calcineurin-like phosphoesterase" evidence="1">
    <location>
        <begin position="182"/>
        <end position="378"/>
    </location>
</feature>
<dbReference type="OrthoDB" id="9807890at2"/>
<dbReference type="CDD" id="cd07423">
    <property type="entry name" value="MPP_Prp_like"/>
    <property type="match status" value="1"/>
</dbReference>
<dbReference type="SUPFAM" id="SSF56091">
    <property type="entry name" value="DNA ligase/mRNA capping enzyme, catalytic domain"/>
    <property type="match status" value="1"/>
</dbReference>
<dbReference type="PANTHER" id="PTHR42850:SF7">
    <property type="entry name" value="BIS(5'-NUCLEOSYL)-TETRAPHOSPHATASE PRPE [ASYMMETRICAL]"/>
    <property type="match status" value="1"/>
</dbReference>
<dbReference type="AlphaFoldDB" id="D2PXS5"/>
<dbReference type="InterPro" id="IPR032380">
    <property type="entry name" value="PNKP_ligase_dom"/>
</dbReference>
<dbReference type="SUPFAM" id="SSF52540">
    <property type="entry name" value="P-loop containing nucleoside triphosphate hydrolases"/>
    <property type="match status" value="1"/>
</dbReference>
<dbReference type="InterPro" id="IPR041780">
    <property type="entry name" value="MPP_PrpE-like"/>
</dbReference>
<name>D2PXS5_KRIFD</name>
<dbReference type="eggNOG" id="COG4639">
    <property type="taxonomic scope" value="Bacteria"/>
</dbReference>
<dbReference type="Pfam" id="PF13671">
    <property type="entry name" value="AAA_33"/>
    <property type="match status" value="1"/>
</dbReference>
<organism evidence="3 4">
    <name type="scientific">Kribbella flavida (strain DSM 17836 / JCM 10339 / NBRC 14399)</name>
    <dbReference type="NCBI Taxonomy" id="479435"/>
    <lineage>
        <taxon>Bacteria</taxon>
        <taxon>Bacillati</taxon>
        <taxon>Actinomycetota</taxon>
        <taxon>Actinomycetes</taxon>
        <taxon>Propionibacteriales</taxon>
        <taxon>Kribbellaceae</taxon>
        <taxon>Kribbella</taxon>
    </lineage>
</organism>
<dbReference type="Proteomes" id="UP000007967">
    <property type="component" value="Chromosome"/>
</dbReference>
<dbReference type="PANTHER" id="PTHR42850">
    <property type="entry name" value="METALLOPHOSPHOESTERASE"/>
    <property type="match status" value="1"/>
</dbReference>
<feature type="domain" description="Polynucleotide kinase-phosphatase ligase" evidence="2">
    <location>
        <begin position="467"/>
        <end position="838"/>
    </location>
</feature>
<evidence type="ECO:0000313" key="3">
    <source>
        <dbReference type="EMBL" id="ADB31717.1"/>
    </source>
</evidence>
<dbReference type="Gene3D" id="3.60.21.10">
    <property type="match status" value="1"/>
</dbReference>
<gene>
    <name evidence="3" type="ordered locus">Kfla_2650</name>
</gene>
<dbReference type="Gene3D" id="3.30.470.30">
    <property type="entry name" value="DNA ligase/mRNA capping enzyme"/>
    <property type="match status" value="2"/>
</dbReference>
<dbReference type="InterPro" id="IPR050126">
    <property type="entry name" value="Ap4A_hydrolase"/>
</dbReference>
<dbReference type="STRING" id="479435.Kfla_2650"/>
<accession>D2PXS5</accession>
<evidence type="ECO:0000259" key="1">
    <source>
        <dbReference type="Pfam" id="PF00149"/>
    </source>
</evidence>
<dbReference type="Pfam" id="PF00149">
    <property type="entry name" value="Metallophos"/>
    <property type="match status" value="1"/>
</dbReference>
<dbReference type="GO" id="GO:0016791">
    <property type="term" value="F:phosphatase activity"/>
    <property type="evidence" value="ECO:0007669"/>
    <property type="project" value="TreeGrafter"/>
</dbReference>
<dbReference type="InterPro" id="IPR024028">
    <property type="entry name" value="PNKP_bac"/>
</dbReference>